<reference evidence="2 4" key="1">
    <citation type="submission" date="2020-03" db="EMBL/GenBank/DDBJ databases">
        <title>Soil Listeria distribution.</title>
        <authorList>
            <person name="Liao J."/>
            <person name="Wiedmann M."/>
        </authorList>
    </citation>
    <scope>NUCLEOTIDE SEQUENCE [LARGE SCALE GENOMIC DNA]</scope>
    <source>
        <strain evidence="2 4">FSL L7-0259</strain>
    </source>
</reference>
<dbReference type="Pfam" id="PF01348">
    <property type="entry name" value="Intron_maturas2"/>
    <property type="match status" value="1"/>
</dbReference>
<dbReference type="EC" id="2.7.7.49" evidence="2"/>
<dbReference type="PANTHER" id="PTHR34047:SF8">
    <property type="entry name" value="PROTEIN YKFC"/>
    <property type="match status" value="1"/>
</dbReference>
<dbReference type="InterPro" id="IPR000477">
    <property type="entry name" value="RT_dom"/>
</dbReference>
<dbReference type="GO" id="GO:0006397">
    <property type="term" value="P:mRNA processing"/>
    <property type="evidence" value="ECO:0007669"/>
    <property type="project" value="InterPro"/>
</dbReference>
<accession>A0A7X0Z886</accession>
<name>A0A7X0Z886_9LIST</name>
<comment type="caution">
    <text evidence="2">The sequence shown here is derived from an EMBL/GenBank/DDBJ whole genome shotgun (WGS) entry which is preliminary data.</text>
</comment>
<dbReference type="InterPro" id="IPR049030">
    <property type="entry name" value="AI2M-like_HNH"/>
</dbReference>
<dbReference type="EMBL" id="JAARYD010000007">
    <property type="protein sequence ID" value="MBC2177780.1"/>
    <property type="molecule type" value="Genomic_DNA"/>
</dbReference>
<dbReference type="InterPro" id="IPR030931">
    <property type="entry name" value="Group_II_RT_mat"/>
</dbReference>
<sequence length="606" mass="70628">MEVCEMQNAETILSIIRRSSLSTPNYRFNRLYRNLFNVDFYMRAYQKIYAKPGNMTEGIDGGTIDGFKKQWILDIVTLMKEEKYYPQPAKRKYIPKKNGKLRPLGIPTFKDKLVQEVLRQILESVYEPIFDDNSHGFRPQRSCHTALWQVKKTCGGTNWVIEGDIKGCFDNINHERLLSILGKKIEDGRILELIRRFLQAGYFDFNIFHKSISGTPQGGILSPILANIYLHELDEHVNSLQKKYTKGRQRKVNPAYHSLNTKRWKMNKRGNYEEGKQLLKEMQQIHYGDMMDPNFIRVKYVRYADDFLICIIGNKKLASDIKHNVADFLFEHLHLELSEEKTLVTNLKNKRIRFLGYDISKTYDNSIQKLDSIGRKKRSVNGSIQLLVPNEVIYDKLKPFRKYKNKPCSFLARTNLPVLDILQAYNAEIQGFYQYYSLATDVSTKLAKFQYYHYSSLLKTVARKEKSTVNKVLKKYGVPVIRKQGTGIRMIFGVHYETKDGTKTMTYYNKGLRKKDLPVKNLEDCYGLPFVGGQLIKRINANRCEMCGDGKNELDVHHVRKLKDITRKYKKRGNKMPSWVLLMSTIQRKTLIVCESCHAKIHNGTL</sequence>
<dbReference type="EMBL" id="JAARYD010000007">
    <property type="protein sequence ID" value="MBC2177799.1"/>
    <property type="molecule type" value="Genomic_DNA"/>
</dbReference>
<feature type="domain" description="Reverse transcriptase" evidence="1">
    <location>
        <begin position="75"/>
        <end position="359"/>
    </location>
</feature>
<proteinExistence type="predicted"/>
<keyword evidence="2" id="KW-0695">RNA-directed DNA polymerase</keyword>
<dbReference type="SUPFAM" id="SSF56672">
    <property type="entry name" value="DNA/RNA polymerases"/>
    <property type="match status" value="1"/>
</dbReference>
<keyword evidence="2" id="KW-0808">Transferase</keyword>
<protein>
    <submittedName>
        <fullName evidence="2">Group II intron reverse transcriptase/maturase</fullName>
        <ecNumber evidence="2">2.7.7.49</ecNumber>
    </submittedName>
</protein>
<dbReference type="InterPro" id="IPR024937">
    <property type="entry name" value="Domain_X"/>
</dbReference>
<organism evidence="2 4">
    <name type="scientific">Listeria booriae</name>
    <dbReference type="NCBI Taxonomy" id="1552123"/>
    <lineage>
        <taxon>Bacteria</taxon>
        <taxon>Bacillati</taxon>
        <taxon>Bacillota</taxon>
        <taxon>Bacilli</taxon>
        <taxon>Bacillales</taxon>
        <taxon>Listeriaceae</taxon>
        <taxon>Listeria</taxon>
    </lineage>
</organism>
<dbReference type="NCBIfam" id="TIGR04416">
    <property type="entry name" value="group_II_RT_mat"/>
    <property type="match status" value="1"/>
</dbReference>
<gene>
    <name evidence="2" type="primary">ltrA</name>
    <name evidence="2" type="ORF">HCB27_14195</name>
    <name evidence="3" type="ORF">HCB27_14300</name>
</gene>
<dbReference type="PANTHER" id="PTHR34047">
    <property type="entry name" value="NUCLEAR INTRON MATURASE 1, MITOCHONDRIAL-RELATED"/>
    <property type="match status" value="1"/>
</dbReference>
<dbReference type="GO" id="GO:0003964">
    <property type="term" value="F:RNA-directed DNA polymerase activity"/>
    <property type="evidence" value="ECO:0007669"/>
    <property type="project" value="UniProtKB-KW"/>
</dbReference>
<evidence type="ECO:0000313" key="3">
    <source>
        <dbReference type="EMBL" id="MBC2177799.1"/>
    </source>
</evidence>
<dbReference type="AlphaFoldDB" id="A0A7X0Z886"/>
<dbReference type="Proteomes" id="UP000541735">
    <property type="component" value="Unassembled WGS sequence"/>
</dbReference>
<evidence type="ECO:0000259" key="1">
    <source>
        <dbReference type="PROSITE" id="PS50878"/>
    </source>
</evidence>
<keyword evidence="2" id="KW-0548">Nucleotidyltransferase</keyword>
<evidence type="ECO:0000313" key="4">
    <source>
        <dbReference type="Proteomes" id="UP000541735"/>
    </source>
</evidence>
<dbReference type="Pfam" id="PF21368">
    <property type="entry name" value="AI2M-like_HNH"/>
    <property type="match status" value="1"/>
</dbReference>
<dbReference type="InterPro" id="IPR051083">
    <property type="entry name" value="GrpII_Intron_Splice-Mob/Def"/>
</dbReference>
<dbReference type="CDD" id="cd01651">
    <property type="entry name" value="RT_G2_intron"/>
    <property type="match status" value="1"/>
</dbReference>
<evidence type="ECO:0000313" key="2">
    <source>
        <dbReference type="EMBL" id="MBC2177780.1"/>
    </source>
</evidence>
<dbReference type="Pfam" id="PF00078">
    <property type="entry name" value="RVT_1"/>
    <property type="match status" value="1"/>
</dbReference>
<dbReference type="InterPro" id="IPR043502">
    <property type="entry name" value="DNA/RNA_pol_sf"/>
</dbReference>
<dbReference type="PROSITE" id="PS50878">
    <property type="entry name" value="RT_POL"/>
    <property type="match status" value="1"/>
</dbReference>